<keyword evidence="5" id="KW-0472">Membrane</keyword>
<gene>
    <name evidence="8" type="ORF">Cvel_5570</name>
</gene>
<feature type="compositionally biased region" description="Low complexity" evidence="4">
    <location>
        <begin position="866"/>
        <end position="875"/>
    </location>
</feature>
<dbReference type="PROSITE" id="PS50006">
    <property type="entry name" value="FHA_DOMAIN"/>
    <property type="match status" value="1"/>
</dbReference>
<accession>A0A0G4H2B8</accession>
<dbReference type="SUPFAM" id="SSF57850">
    <property type="entry name" value="RING/U-box"/>
    <property type="match status" value="1"/>
</dbReference>
<feature type="compositionally biased region" description="Low complexity" evidence="4">
    <location>
        <begin position="691"/>
        <end position="723"/>
    </location>
</feature>
<keyword evidence="2" id="KW-0863">Zinc-finger</keyword>
<evidence type="ECO:0000256" key="4">
    <source>
        <dbReference type="SAM" id="MobiDB-lite"/>
    </source>
</evidence>
<evidence type="ECO:0000256" key="2">
    <source>
        <dbReference type="ARBA" id="ARBA00022771"/>
    </source>
</evidence>
<dbReference type="Gene3D" id="3.30.40.10">
    <property type="entry name" value="Zinc/RING finger domain, C3HC4 (zinc finger)"/>
    <property type="match status" value="1"/>
</dbReference>
<keyword evidence="1" id="KW-0479">Metal-binding</keyword>
<evidence type="ECO:0000313" key="8">
    <source>
        <dbReference type="EMBL" id="CEM37582.1"/>
    </source>
</evidence>
<feature type="compositionally biased region" description="Low complexity" evidence="4">
    <location>
        <begin position="1037"/>
        <end position="1046"/>
    </location>
</feature>
<dbReference type="InterPro" id="IPR013083">
    <property type="entry name" value="Znf_RING/FYVE/PHD"/>
</dbReference>
<dbReference type="PANTHER" id="PTHR46210:SF1">
    <property type="entry name" value="FHA DOMAIN-CONTAINING PROTEIN"/>
    <property type="match status" value="1"/>
</dbReference>
<dbReference type="Gene3D" id="2.60.200.20">
    <property type="match status" value="1"/>
</dbReference>
<dbReference type="InterPro" id="IPR011016">
    <property type="entry name" value="Znf_RING-CH"/>
</dbReference>
<evidence type="ECO:0000256" key="5">
    <source>
        <dbReference type="SAM" id="Phobius"/>
    </source>
</evidence>
<feature type="compositionally biased region" description="Polar residues" evidence="4">
    <location>
        <begin position="724"/>
        <end position="741"/>
    </location>
</feature>
<feature type="transmembrane region" description="Helical" evidence="5">
    <location>
        <begin position="1283"/>
        <end position="1310"/>
    </location>
</feature>
<feature type="region of interest" description="Disordered" evidence="4">
    <location>
        <begin position="806"/>
        <end position="908"/>
    </location>
</feature>
<feature type="compositionally biased region" description="Low complexity" evidence="4">
    <location>
        <begin position="484"/>
        <end position="501"/>
    </location>
</feature>
<evidence type="ECO:0000256" key="1">
    <source>
        <dbReference type="ARBA" id="ARBA00022723"/>
    </source>
</evidence>
<evidence type="ECO:0000256" key="6">
    <source>
        <dbReference type="SAM" id="SignalP"/>
    </source>
</evidence>
<dbReference type="SUPFAM" id="SSF49879">
    <property type="entry name" value="SMAD/FHA domain"/>
    <property type="match status" value="1"/>
</dbReference>
<name>A0A0G4H2B8_9ALVE</name>
<evidence type="ECO:0000259" key="7">
    <source>
        <dbReference type="PROSITE" id="PS50006"/>
    </source>
</evidence>
<dbReference type="EMBL" id="CDMZ01001787">
    <property type="protein sequence ID" value="CEM37582.1"/>
    <property type="molecule type" value="Genomic_DNA"/>
</dbReference>
<dbReference type="VEuPathDB" id="CryptoDB:Cvel_5570"/>
<feature type="compositionally biased region" description="Low complexity" evidence="4">
    <location>
        <begin position="633"/>
        <end position="653"/>
    </location>
</feature>
<keyword evidence="3" id="KW-0862">Zinc</keyword>
<feature type="domain" description="FHA" evidence="7">
    <location>
        <begin position="1143"/>
        <end position="1219"/>
    </location>
</feature>
<dbReference type="SMART" id="SM00744">
    <property type="entry name" value="RINGv"/>
    <property type="match status" value="1"/>
</dbReference>
<feature type="region of interest" description="Disordered" evidence="4">
    <location>
        <begin position="1013"/>
        <end position="1104"/>
    </location>
</feature>
<protein>
    <recommendedName>
        <fullName evidence="7">FHA domain-containing protein</fullName>
    </recommendedName>
</protein>
<evidence type="ECO:0000256" key="3">
    <source>
        <dbReference type="ARBA" id="ARBA00022833"/>
    </source>
</evidence>
<feature type="compositionally biased region" description="Low complexity" evidence="4">
    <location>
        <begin position="576"/>
        <end position="591"/>
    </location>
</feature>
<proteinExistence type="predicted"/>
<dbReference type="InterPro" id="IPR008984">
    <property type="entry name" value="SMAD_FHA_dom_sf"/>
</dbReference>
<feature type="compositionally biased region" description="Low complexity" evidence="4">
    <location>
        <begin position="748"/>
        <end position="762"/>
    </location>
</feature>
<keyword evidence="5" id="KW-0812">Transmembrane</keyword>
<dbReference type="PANTHER" id="PTHR46210">
    <property type="entry name" value="FHA DOMAIN-CONTAINING PROTEIN"/>
    <property type="match status" value="1"/>
</dbReference>
<feature type="compositionally biased region" description="Basic and acidic residues" evidence="4">
    <location>
        <begin position="545"/>
        <end position="559"/>
    </location>
</feature>
<feature type="chain" id="PRO_5005191497" description="FHA domain-containing protein" evidence="6">
    <location>
        <begin position="25"/>
        <end position="1311"/>
    </location>
</feature>
<feature type="compositionally biased region" description="Low complexity" evidence="4">
    <location>
        <begin position="1058"/>
        <end position="1078"/>
    </location>
</feature>
<organism evidence="8">
    <name type="scientific">Chromera velia CCMP2878</name>
    <dbReference type="NCBI Taxonomy" id="1169474"/>
    <lineage>
        <taxon>Eukaryota</taxon>
        <taxon>Sar</taxon>
        <taxon>Alveolata</taxon>
        <taxon>Colpodellida</taxon>
        <taxon>Chromeraceae</taxon>
        <taxon>Chromera</taxon>
    </lineage>
</organism>
<feature type="compositionally biased region" description="Basic and acidic residues" evidence="4">
    <location>
        <begin position="464"/>
        <end position="475"/>
    </location>
</feature>
<sequence length="1311" mass="139490">MDGVWSSRCCVLQLSLCVCIVVLSANVNTSANAYRYPNDDSFEFFRVPEVVANEHREPDQTDLQTPNPKPPVYTTAQVKKRDTGQEASSFQAFVPDIDINLPTESEHRVEDFSDVFKVYASYKPGIGMAGEGAETSHPKTFGRLFSLSDDISSLLADLIVTPPASPSSLPASQRKPYYEEVLEFESAALSSFFLDGMGEAETKSLCLLLWWELAFLCAFASYELVSSSLILLLKHTTQPDRLTKSRWYGTLADAVRLMESGLCVLFALVEGCLLAQLLPGRTLPPPASSSSEEGPTGGAQDDVSPRSLLAHVLLPPARSQPGFLLFLWAAILCSVVNFFLCRGTSKTAERIEQARAQRAALSLGSKSQPVNRVVRGRGRDEQGAVGDSTARAAAGIPPSVSSGNLRIRQTETKKGETVYIVGPRSWISSPAAVPPNAQGGNVPTALPSETPSSSSSSHVQQQEETEKVGGESELRCRKRGGSGCCPSSSSSSSTLDSSFVSNGDRKSSSFHSPVPTDPDNSHSRPPCASSSSFADRNTPSSSSSRSEHAFAPGKEEKIVEVQGATRGNPPSPSPAPSSSFSFLPSTNPSTSGRVPPMWILVHPLKGYRGSRVRLADGDRIKLGTFEAKVSLPSNSDSSVEGTSTSSCSSRTFPSPSPPGLQELGEASAEEIAMWERDEETETEEGREREGGSSQSSCSSSSSPSTSPSAFISTAPPSSPLSPLWTGSVNIPQEETSNQNGTDKPPTPSLSFSSPSNSPTTPTKKSESSCLPPFTVEVPPRNSLRGDTESDGCEPCCRICLCEELDSDASDEDEKEEEEQEDDKAKTRSKNADCSSCVGSEEHGGHCSPSHADASSSRTPVHHLRDSGSPSSSSPSDNTPGTHEEDVGARAEGEEDVEAKAQEKTKEKERERDPLLRVCSCKGSLGAIHLSCLRRWMRTKLRLPGHPEEEGQEGAAAATRPVCFFWPEKTLQCDLCKSHLPKTLKWHDGQTTPLLAPPELPSPYIVLDVLRRDAHPQGHPRGGPAPHPPGLPDGGAPGQVPGAQARGDPPPPNPRAEEGVGVVGHPVAPPEEAAGNAAPLRQGGGDAGQQIPAGRGVGEDGGGERRVVRQRGEAAEGGGGDRETGPGGGIAGRFFISFARKKRVTLGRGSEADAFVGDLSVSRCHAALIAAVAVLPSSSSASGQSHQKTDKEKEKGVRLEGLFLEDARSRLGTFVAARHPIRLREGETAFLQVQQQIVPVRAASRWDPLCPYGPQLYQRSASGAMEQVPWVTLPTRASEGTAKLLTILQLLLAAVTLPVSAGLSCLLFFGWE</sequence>
<reference evidence="8" key="1">
    <citation type="submission" date="2014-11" db="EMBL/GenBank/DDBJ databases">
        <authorList>
            <person name="Otto D Thomas"/>
            <person name="Naeem Raeece"/>
        </authorList>
    </citation>
    <scope>NUCLEOTIDE SEQUENCE</scope>
</reference>
<dbReference type="Pfam" id="PF12906">
    <property type="entry name" value="RINGv"/>
    <property type="match status" value="1"/>
</dbReference>
<feature type="compositionally biased region" description="Low complexity" evidence="4">
    <location>
        <begin position="523"/>
        <end position="532"/>
    </location>
</feature>
<feature type="compositionally biased region" description="Acidic residues" evidence="4">
    <location>
        <begin position="806"/>
        <end position="821"/>
    </location>
</feature>
<keyword evidence="5" id="KW-1133">Transmembrane helix</keyword>
<feature type="region of interest" description="Disordered" evidence="4">
    <location>
        <begin position="376"/>
        <end position="403"/>
    </location>
</feature>
<dbReference type="GO" id="GO:0008270">
    <property type="term" value="F:zinc ion binding"/>
    <property type="evidence" value="ECO:0007669"/>
    <property type="project" value="UniProtKB-KW"/>
</dbReference>
<keyword evidence="6" id="KW-0732">Signal</keyword>
<feature type="signal peptide" evidence="6">
    <location>
        <begin position="1"/>
        <end position="24"/>
    </location>
</feature>
<feature type="region of interest" description="Disordered" evidence="4">
    <location>
        <begin position="630"/>
        <end position="793"/>
    </location>
</feature>
<feature type="compositionally biased region" description="Basic and acidic residues" evidence="4">
    <location>
        <begin position="881"/>
        <end position="908"/>
    </location>
</feature>
<dbReference type="InterPro" id="IPR000253">
    <property type="entry name" value="FHA_dom"/>
</dbReference>
<feature type="region of interest" description="Disordered" evidence="4">
    <location>
        <begin position="430"/>
        <end position="596"/>
    </location>
</feature>